<proteinExistence type="predicted"/>
<sequence length="83" mass="9592">MSWEEIRALYPNQWVKLHIIGYHVEGDYLFIDKMSVIQAISSAKDATHELANCKGNNIIYHTSHHTIKTKKIKNLGIFRSIPN</sequence>
<name>A0ABQ5N7W1_9CLOT</name>
<organism evidence="1 2">
    <name type="scientific">Clostridium omnivorum</name>
    <dbReference type="NCBI Taxonomy" id="1604902"/>
    <lineage>
        <taxon>Bacteria</taxon>
        <taxon>Bacillati</taxon>
        <taxon>Bacillota</taxon>
        <taxon>Clostridia</taxon>
        <taxon>Eubacteriales</taxon>
        <taxon>Clostridiaceae</taxon>
        <taxon>Clostridium</taxon>
    </lineage>
</organism>
<protein>
    <recommendedName>
        <fullName evidence="3">DUF5678 domain-containing protein</fullName>
    </recommendedName>
</protein>
<evidence type="ECO:0000313" key="1">
    <source>
        <dbReference type="EMBL" id="GLC31120.1"/>
    </source>
</evidence>
<keyword evidence="2" id="KW-1185">Reference proteome</keyword>
<evidence type="ECO:0008006" key="3">
    <source>
        <dbReference type="Google" id="ProtNLM"/>
    </source>
</evidence>
<reference evidence="1 2" key="1">
    <citation type="journal article" date="2024" name="Int. J. Syst. Evol. Microbiol.">
        <title>Clostridium omnivorum sp. nov., isolated from anoxic soil under the treatment of reductive soil disinfestation.</title>
        <authorList>
            <person name="Ueki A."/>
            <person name="Tonouchi A."/>
            <person name="Kaku N."/>
            <person name="Honma S."/>
            <person name="Ueki K."/>
        </authorList>
    </citation>
    <scope>NUCLEOTIDE SEQUENCE [LARGE SCALE GENOMIC DNA]</scope>
    <source>
        <strain evidence="1 2">E14</strain>
    </source>
</reference>
<dbReference type="EMBL" id="BRXR01000001">
    <property type="protein sequence ID" value="GLC31120.1"/>
    <property type="molecule type" value="Genomic_DNA"/>
</dbReference>
<accession>A0ABQ5N7W1</accession>
<comment type="caution">
    <text evidence="1">The sequence shown here is derived from an EMBL/GenBank/DDBJ whole genome shotgun (WGS) entry which is preliminary data.</text>
</comment>
<dbReference type="RefSeq" id="WP_264850402.1">
    <property type="nucleotide sequence ID" value="NZ_BRXR01000001.1"/>
</dbReference>
<dbReference type="Proteomes" id="UP001208567">
    <property type="component" value="Unassembled WGS sequence"/>
</dbReference>
<evidence type="ECO:0000313" key="2">
    <source>
        <dbReference type="Proteomes" id="UP001208567"/>
    </source>
</evidence>
<gene>
    <name evidence="1" type="ORF">bsdE14_25300</name>
</gene>